<protein>
    <submittedName>
        <fullName evidence="1">Uncharacterized protein</fullName>
    </submittedName>
</protein>
<evidence type="ECO:0000313" key="1">
    <source>
        <dbReference type="EMBL" id="SCJ41148.1"/>
    </source>
</evidence>
<gene>
    <name evidence="1" type="ORF">SAMEA3545359_00257</name>
</gene>
<dbReference type="AlphaFoldDB" id="A0A1C6G704"/>
<reference evidence="1" key="1">
    <citation type="submission" date="2015-09" db="EMBL/GenBank/DDBJ databases">
        <authorList>
            <consortium name="Pathogen Informatics"/>
        </authorList>
    </citation>
    <scope>NUCLEOTIDE SEQUENCE</scope>
    <source>
        <strain evidence="1">2789STDY5834896</strain>
    </source>
</reference>
<dbReference type="EMBL" id="FMHG01000001">
    <property type="protein sequence ID" value="SCJ41148.1"/>
    <property type="molecule type" value="Genomic_DNA"/>
</dbReference>
<organism evidence="1">
    <name type="scientific">uncultured Anaerotruncus sp</name>
    <dbReference type="NCBI Taxonomy" id="905011"/>
    <lineage>
        <taxon>Bacteria</taxon>
        <taxon>Bacillati</taxon>
        <taxon>Bacillota</taxon>
        <taxon>Clostridia</taxon>
        <taxon>Eubacteriales</taxon>
        <taxon>Oscillospiraceae</taxon>
        <taxon>Anaerotruncus</taxon>
        <taxon>environmental samples</taxon>
    </lineage>
</organism>
<name>A0A1C6G704_9FIRM</name>
<sequence length="78" mass="8858">MPRPKKPVDYAAELQKVEMQILRCDKTKAELMEKKGELQTAQKRQEIDKLYQVVQSSGMSVDQAVDLLQHAESAADIQ</sequence>
<proteinExistence type="predicted"/>
<accession>A0A1C6G704</accession>